<reference evidence="2" key="1">
    <citation type="journal article" date="2019" name="Int. J. Syst. Evol. Microbiol.">
        <title>The Global Catalogue of Microorganisms (GCM) 10K type strain sequencing project: providing services to taxonomists for standard genome sequencing and annotation.</title>
        <authorList>
            <consortium name="The Broad Institute Genomics Platform"/>
            <consortium name="The Broad Institute Genome Sequencing Center for Infectious Disease"/>
            <person name="Wu L."/>
            <person name="Ma J."/>
        </authorList>
    </citation>
    <scope>NUCLEOTIDE SEQUENCE [LARGE SCALE GENOMIC DNA]</scope>
    <source>
        <strain evidence="2">CGMCC 1.15420</strain>
    </source>
</reference>
<dbReference type="Gene3D" id="3.60.15.10">
    <property type="entry name" value="Ribonuclease Z/Hydroxyacylglutathione hydrolase-like"/>
    <property type="match status" value="1"/>
</dbReference>
<keyword evidence="2" id="KW-1185">Reference proteome</keyword>
<accession>A0ABQ1VWU9</accession>
<comment type="caution">
    <text evidence="1">The sequence shown here is derived from an EMBL/GenBank/DDBJ whole genome shotgun (WGS) entry which is preliminary data.</text>
</comment>
<protein>
    <recommendedName>
        <fullName evidence="3">Metallo-beta-lactamase domain-containing protein</fullName>
    </recommendedName>
</protein>
<dbReference type="SUPFAM" id="SSF56281">
    <property type="entry name" value="Metallo-hydrolase/oxidoreductase"/>
    <property type="match status" value="1"/>
</dbReference>
<gene>
    <name evidence="1" type="ORF">GCM10010913_26330</name>
</gene>
<dbReference type="EMBL" id="BMIW01000018">
    <property type="protein sequence ID" value="GGG03273.1"/>
    <property type="molecule type" value="Genomic_DNA"/>
</dbReference>
<evidence type="ECO:0000313" key="2">
    <source>
        <dbReference type="Proteomes" id="UP000608420"/>
    </source>
</evidence>
<name>A0ABQ1VWU9_9BACL</name>
<evidence type="ECO:0000313" key="1">
    <source>
        <dbReference type="EMBL" id="GGG03273.1"/>
    </source>
</evidence>
<proteinExistence type="predicted"/>
<dbReference type="InterPro" id="IPR036866">
    <property type="entry name" value="RibonucZ/Hydroxyglut_hydro"/>
</dbReference>
<sequence>MIDAGNSPGHARVVELHHVESDHTVDSTIIYIPHEKVLFLSDCLSPNIGRMIYFMRKEK</sequence>
<dbReference type="Proteomes" id="UP000608420">
    <property type="component" value="Unassembled WGS sequence"/>
</dbReference>
<organism evidence="1 2">
    <name type="scientific">Paenibacillus aceti</name>
    <dbReference type="NCBI Taxonomy" id="1820010"/>
    <lineage>
        <taxon>Bacteria</taxon>
        <taxon>Bacillati</taxon>
        <taxon>Bacillota</taxon>
        <taxon>Bacilli</taxon>
        <taxon>Bacillales</taxon>
        <taxon>Paenibacillaceae</taxon>
        <taxon>Paenibacillus</taxon>
    </lineage>
</organism>
<evidence type="ECO:0008006" key="3">
    <source>
        <dbReference type="Google" id="ProtNLM"/>
    </source>
</evidence>